<dbReference type="Pfam" id="PF03480">
    <property type="entry name" value="DctP"/>
    <property type="match status" value="1"/>
</dbReference>
<evidence type="ECO:0000313" key="3">
    <source>
        <dbReference type="EMBL" id="MBL6459191.1"/>
    </source>
</evidence>
<dbReference type="PANTHER" id="PTHR33376">
    <property type="match status" value="1"/>
</dbReference>
<dbReference type="InterPro" id="IPR038404">
    <property type="entry name" value="TRAP_DctP_sf"/>
</dbReference>
<organism evidence="3 4">
    <name type="scientific">Belnapia mucosa</name>
    <dbReference type="NCBI Taxonomy" id="2804532"/>
    <lineage>
        <taxon>Bacteria</taxon>
        <taxon>Pseudomonadati</taxon>
        <taxon>Pseudomonadota</taxon>
        <taxon>Alphaproteobacteria</taxon>
        <taxon>Acetobacterales</taxon>
        <taxon>Roseomonadaceae</taxon>
        <taxon>Belnapia</taxon>
    </lineage>
</organism>
<dbReference type="PANTHER" id="PTHR33376:SF5">
    <property type="entry name" value="EXTRACYTOPLASMIC SOLUTE RECEPTOR PROTEIN"/>
    <property type="match status" value="1"/>
</dbReference>
<dbReference type="RefSeq" id="WP_202828922.1">
    <property type="nucleotide sequence ID" value="NZ_JAEUXJ010000028.1"/>
</dbReference>
<evidence type="ECO:0000313" key="4">
    <source>
        <dbReference type="Proteomes" id="UP000606490"/>
    </source>
</evidence>
<dbReference type="InterPro" id="IPR018389">
    <property type="entry name" value="DctP_fam"/>
</dbReference>
<proteinExistence type="predicted"/>
<sequence>MDRRAILGRGALAAAALPLATPALTTPALAQSAPAIRWRLTSSYPTSLDAIHGAAQVFSRTVAELTEDRFQIRVFGPGEVVPALQALDAVQAGTVEACHTTSSFYIGKNPAFAFATGVPFGLNTRQQNAWMYEGGGIDLLNELFRQYNTYALPLGTTGAQMGGWFRKEVKTVEDLKGLKMRIAGLGGTVLQRVGGVPQQLAGGDIYPALERGTIDAVEWLGPYDDEKLGFNKVAPFYYYPAWWEGAANTTFVANLDQWNALPKSYQAAIRTAAAEATHWMVARYDTRNPEALRRLLAAGTQLRAFPREVMDACYREAMALEAELVQKSPEYAKIHAAWSKSRDDMRAWFRVAELSFDNYVAQAAQRR</sequence>
<accession>A0ABS1VBZ3</accession>
<dbReference type="PIRSF" id="PIRSF039026">
    <property type="entry name" value="SiaP"/>
    <property type="match status" value="1"/>
</dbReference>
<feature type="chain" id="PRO_5047132064" evidence="2">
    <location>
        <begin position="31"/>
        <end position="367"/>
    </location>
</feature>
<comment type="caution">
    <text evidence="3">The sequence shown here is derived from an EMBL/GenBank/DDBJ whole genome shotgun (WGS) entry which is preliminary data.</text>
</comment>
<evidence type="ECO:0000256" key="1">
    <source>
        <dbReference type="ARBA" id="ARBA00022729"/>
    </source>
</evidence>
<keyword evidence="4" id="KW-1185">Reference proteome</keyword>
<dbReference type="Gene3D" id="3.40.190.170">
    <property type="entry name" value="Bacterial extracellular solute-binding protein, family 7"/>
    <property type="match status" value="1"/>
</dbReference>
<dbReference type="InterPro" id="IPR026289">
    <property type="entry name" value="SBP_TakP-like"/>
</dbReference>
<protein>
    <submittedName>
        <fullName evidence="3">TRAP transporter substrate-binding protein DctP</fullName>
    </submittedName>
</protein>
<dbReference type="Proteomes" id="UP000606490">
    <property type="component" value="Unassembled WGS sequence"/>
</dbReference>
<dbReference type="Gene3D" id="3.40.190.10">
    <property type="entry name" value="Periplasmic binding protein-like II"/>
    <property type="match status" value="1"/>
</dbReference>
<gene>
    <name evidence="3" type="primary">dctP</name>
    <name evidence="3" type="ORF">JMJ55_28105</name>
</gene>
<dbReference type="EMBL" id="JAEUXJ010000028">
    <property type="protein sequence ID" value="MBL6459191.1"/>
    <property type="molecule type" value="Genomic_DNA"/>
</dbReference>
<feature type="signal peptide" evidence="2">
    <location>
        <begin position="1"/>
        <end position="30"/>
    </location>
</feature>
<name>A0ABS1VBZ3_9PROT</name>
<evidence type="ECO:0000256" key="2">
    <source>
        <dbReference type="SAM" id="SignalP"/>
    </source>
</evidence>
<keyword evidence="1 2" id="KW-0732">Signal</keyword>
<reference evidence="3 4" key="1">
    <citation type="submission" date="2021-01" db="EMBL/GenBank/DDBJ databases">
        <title>Belnapia mucosa sp. nov. and Belnapia arida sp. nov., isolated from the Tabernas Desert (Almeria, Spain).</title>
        <authorList>
            <person name="Molina-Menor E."/>
            <person name="Vidal-Verdu A."/>
            <person name="Calonge A."/>
            <person name="Satari L."/>
            <person name="Pereto Magraner J."/>
            <person name="Porcar Miralles M."/>
        </authorList>
    </citation>
    <scope>NUCLEOTIDE SEQUENCE [LARGE SCALE GENOMIC DNA]</scope>
    <source>
        <strain evidence="3 4">T6</strain>
    </source>
</reference>
<dbReference type="NCBIfam" id="NF037995">
    <property type="entry name" value="TRAP_S1"/>
    <property type="match status" value="1"/>
</dbReference>